<dbReference type="InterPro" id="IPR015648">
    <property type="entry name" value="Transcrpt_fac_DP"/>
</dbReference>
<organism evidence="4 5">
    <name type="scientific">Absidia repens</name>
    <dbReference type="NCBI Taxonomy" id="90262"/>
    <lineage>
        <taxon>Eukaryota</taxon>
        <taxon>Fungi</taxon>
        <taxon>Fungi incertae sedis</taxon>
        <taxon>Mucoromycota</taxon>
        <taxon>Mucoromycotina</taxon>
        <taxon>Mucoromycetes</taxon>
        <taxon>Mucorales</taxon>
        <taxon>Cunninghamellaceae</taxon>
        <taxon>Absidia</taxon>
    </lineage>
</organism>
<feature type="region of interest" description="Disordered" evidence="2">
    <location>
        <begin position="37"/>
        <end position="104"/>
    </location>
</feature>
<dbReference type="AlphaFoldDB" id="A0A1X2IRX5"/>
<feature type="compositionally biased region" description="Polar residues" evidence="2">
    <location>
        <begin position="90"/>
        <end position="104"/>
    </location>
</feature>
<accession>A0A1X2IRX5</accession>
<dbReference type="STRING" id="90262.A0A1X2IRX5"/>
<comment type="caution">
    <text evidence="4">The sequence shown here is derived from an EMBL/GenBank/DDBJ whole genome shotgun (WGS) entry which is preliminary data.</text>
</comment>
<comment type="subcellular location">
    <subcellularLocation>
        <location evidence="1">Nucleus</location>
    </subcellularLocation>
</comment>
<dbReference type="FunFam" id="1.10.10.10:FF:000360">
    <property type="entry name" value="Transcription factor Dp-1, a"/>
    <property type="match status" value="1"/>
</dbReference>
<dbReference type="Pfam" id="PF02319">
    <property type="entry name" value="WHD_E2F_TDP"/>
    <property type="match status" value="1"/>
</dbReference>
<dbReference type="InterPro" id="IPR036390">
    <property type="entry name" value="WH_DNA-bd_sf"/>
</dbReference>
<dbReference type="GO" id="GO:0000981">
    <property type="term" value="F:DNA-binding transcription factor activity, RNA polymerase II-specific"/>
    <property type="evidence" value="ECO:0007669"/>
    <property type="project" value="TreeGrafter"/>
</dbReference>
<keyword evidence="1" id="KW-0539">Nucleus</keyword>
<comment type="similarity">
    <text evidence="1">Belongs to the E2F/DP family.</text>
</comment>
<evidence type="ECO:0000313" key="5">
    <source>
        <dbReference type="Proteomes" id="UP000193560"/>
    </source>
</evidence>
<dbReference type="GO" id="GO:0000977">
    <property type="term" value="F:RNA polymerase II transcription regulatory region sequence-specific DNA binding"/>
    <property type="evidence" value="ECO:0007669"/>
    <property type="project" value="TreeGrafter"/>
</dbReference>
<dbReference type="PANTHER" id="PTHR12548">
    <property type="entry name" value="TRANSCRIPTION FACTOR DP"/>
    <property type="match status" value="1"/>
</dbReference>
<name>A0A1X2IRX5_9FUNG</name>
<keyword evidence="1 4" id="KW-0238">DNA-binding</keyword>
<sequence length="407" mass="45905">MMSPFYQHHHYCTALPSPPPSYIPKLPYLITSSHSSTASLSSQTHDNSSRNPPHLPSIHHGFTPSSPSNSSTTPDSTPSSPASLSTSFSYTYKSPPSPQQRNRSVLSLLNSDPELKRLDEEEYKCGYQTHFMNDGIKRKQSHSHFCGTAKRLKSSNGKNDQQHGTIPSCATTTATTSLLRLPLLSTTKGGLRHFSKQVCDKVESHGITTYDQIVYEITRDFSTLFPSSYLDQKNIRRRVYDSLNVLRAMDIIAKVKKEIKWLGIPSCCQPDAPNNMDDSENEDLLLSDAGDSLLAQQIHVEEARKKTLLSSLSGARLDLRNSLTRYLQLRRLIYRNQHDPLTALPIMLTDDGDMNYLQTNKTFDSPYQFIEDADILQNQSNHPFTTQELTAWLPDSSWYQYLDLNAS</sequence>
<keyword evidence="5" id="KW-1185">Reference proteome</keyword>
<dbReference type="GO" id="GO:0005634">
    <property type="term" value="C:nucleus"/>
    <property type="evidence" value="ECO:0007669"/>
    <property type="project" value="UniProtKB-SubCell"/>
</dbReference>
<dbReference type="SMART" id="SM01372">
    <property type="entry name" value="E2F_TDP"/>
    <property type="match status" value="1"/>
</dbReference>
<dbReference type="InterPro" id="IPR036388">
    <property type="entry name" value="WH-like_DNA-bd_sf"/>
</dbReference>
<dbReference type="Proteomes" id="UP000193560">
    <property type="component" value="Unassembled WGS sequence"/>
</dbReference>
<evidence type="ECO:0000256" key="1">
    <source>
        <dbReference type="RuleBase" id="RU003796"/>
    </source>
</evidence>
<dbReference type="Gene3D" id="1.10.10.10">
    <property type="entry name" value="Winged helix-like DNA-binding domain superfamily/Winged helix DNA-binding domain"/>
    <property type="match status" value="1"/>
</dbReference>
<dbReference type="OrthoDB" id="552115at2759"/>
<evidence type="ECO:0000256" key="2">
    <source>
        <dbReference type="SAM" id="MobiDB-lite"/>
    </source>
</evidence>
<feature type="domain" description="E2F/DP family winged-helix DNA-binding" evidence="3">
    <location>
        <begin position="186"/>
        <end position="263"/>
    </location>
</feature>
<dbReference type="GO" id="GO:0005667">
    <property type="term" value="C:transcription regulator complex"/>
    <property type="evidence" value="ECO:0007669"/>
    <property type="project" value="InterPro"/>
</dbReference>
<dbReference type="SUPFAM" id="SSF46785">
    <property type="entry name" value="Winged helix' DNA-binding domain"/>
    <property type="match status" value="1"/>
</dbReference>
<evidence type="ECO:0000313" key="4">
    <source>
        <dbReference type="EMBL" id="ORZ20496.1"/>
    </source>
</evidence>
<protein>
    <submittedName>
        <fullName evidence="4">E2F/DP family winged-helix DNA-binding domain-domain-containing protein</fullName>
    </submittedName>
</protein>
<proteinExistence type="inferred from homology"/>
<feature type="compositionally biased region" description="Low complexity" evidence="2">
    <location>
        <begin position="63"/>
        <end position="89"/>
    </location>
</feature>
<dbReference type="InterPro" id="IPR003316">
    <property type="entry name" value="E2F_WHTH_DNA-bd_dom"/>
</dbReference>
<keyword evidence="1" id="KW-0805">Transcription regulation</keyword>
<dbReference type="GO" id="GO:0051726">
    <property type="term" value="P:regulation of cell cycle"/>
    <property type="evidence" value="ECO:0007669"/>
    <property type="project" value="InterPro"/>
</dbReference>
<evidence type="ECO:0000259" key="3">
    <source>
        <dbReference type="SMART" id="SM01372"/>
    </source>
</evidence>
<keyword evidence="1" id="KW-0804">Transcription</keyword>
<gene>
    <name evidence="4" type="ORF">BCR42DRAFT_448790</name>
</gene>
<dbReference type="PANTHER" id="PTHR12548:SF9">
    <property type="entry name" value="TRANSCRIPTION FACTOR DP"/>
    <property type="match status" value="1"/>
</dbReference>
<dbReference type="EMBL" id="MCGE01000006">
    <property type="protein sequence ID" value="ORZ20496.1"/>
    <property type="molecule type" value="Genomic_DNA"/>
</dbReference>
<reference evidence="4 5" key="1">
    <citation type="submission" date="2016-07" db="EMBL/GenBank/DDBJ databases">
        <title>Pervasive Adenine N6-methylation of Active Genes in Fungi.</title>
        <authorList>
            <consortium name="DOE Joint Genome Institute"/>
            <person name="Mondo S.J."/>
            <person name="Dannebaum R.O."/>
            <person name="Kuo R.C."/>
            <person name="Labutti K."/>
            <person name="Haridas S."/>
            <person name="Kuo A."/>
            <person name="Salamov A."/>
            <person name="Ahrendt S.R."/>
            <person name="Lipzen A."/>
            <person name="Sullivan W."/>
            <person name="Andreopoulos W.B."/>
            <person name="Clum A."/>
            <person name="Lindquist E."/>
            <person name="Daum C."/>
            <person name="Ramamoorthy G.K."/>
            <person name="Gryganskyi A."/>
            <person name="Culley D."/>
            <person name="Magnuson J.K."/>
            <person name="James T.Y."/>
            <person name="O'Malley M.A."/>
            <person name="Stajich J.E."/>
            <person name="Spatafora J.W."/>
            <person name="Visel A."/>
            <person name="Grigoriev I.V."/>
        </authorList>
    </citation>
    <scope>NUCLEOTIDE SEQUENCE [LARGE SCALE GENOMIC DNA]</scope>
    <source>
        <strain evidence="4 5">NRRL 1336</strain>
    </source>
</reference>